<dbReference type="eggNOG" id="COG1708">
    <property type="taxonomic scope" value="Bacteria"/>
</dbReference>
<comment type="caution">
    <text evidence="1">The sequence shown here is derived from an EMBL/GenBank/DDBJ whole genome shotgun (WGS) entry which is preliminary data.</text>
</comment>
<dbReference type="STRING" id="497964.CfE428DRAFT_3295"/>
<reference evidence="1 2" key="1">
    <citation type="journal article" date="2011" name="J. Bacteriol.">
        <title>Genome sequence of Chthoniobacter flavus Ellin428, an aerobic heterotrophic soil bacterium.</title>
        <authorList>
            <person name="Kant R."/>
            <person name="van Passel M.W."/>
            <person name="Palva A."/>
            <person name="Lucas S."/>
            <person name="Lapidus A."/>
            <person name="Glavina Del Rio T."/>
            <person name="Dalin E."/>
            <person name="Tice H."/>
            <person name="Bruce D."/>
            <person name="Goodwin L."/>
            <person name="Pitluck S."/>
            <person name="Larimer F.W."/>
            <person name="Land M.L."/>
            <person name="Hauser L."/>
            <person name="Sangwan P."/>
            <person name="de Vos W.M."/>
            <person name="Janssen P.H."/>
            <person name="Smidt H."/>
        </authorList>
    </citation>
    <scope>NUCLEOTIDE SEQUENCE [LARGE SCALE GENOMIC DNA]</scope>
    <source>
        <strain evidence="1 2">Ellin428</strain>
    </source>
</reference>
<dbReference type="Pfam" id="PF03682">
    <property type="entry name" value="UPF0158"/>
    <property type="match status" value="1"/>
</dbReference>
<dbReference type="InterPro" id="IPR021391">
    <property type="entry name" value="DUF3027"/>
</dbReference>
<dbReference type="RefSeq" id="WP_006980620.1">
    <property type="nucleotide sequence ID" value="NZ_ABVL01000009.1"/>
</dbReference>
<dbReference type="AlphaFoldDB" id="B4D307"/>
<proteinExistence type="predicted"/>
<dbReference type="InParanoid" id="B4D307"/>
<gene>
    <name evidence="1" type="ORF">CfE428DRAFT_3295</name>
</gene>
<evidence type="ECO:0000313" key="1">
    <source>
        <dbReference type="EMBL" id="EDY19118.1"/>
    </source>
</evidence>
<protein>
    <submittedName>
        <fullName evidence="1">Uncharacterized protein</fullName>
    </submittedName>
</protein>
<dbReference type="InterPro" id="IPR005361">
    <property type="entry name" value="UPF0158"/>
</dbReference>
<keyword evidence="2" id="KW-1185">Reference proteome</keyword>
<accession>B4D307</accession>
<evidence type="ECO:0000313" key="2">
    <source>
        <dbReference type="Proteomes" id="UP000005824"/>
    </source>
</evidence>
<sequence length="257" mass="29357">MSELHEILWSLCQKLPSDFRPYGERDRATAESPADCSSGCIHFLPLDGELGMDWGVCANRKSPRAGLLTFEHQGCPEFEAEGETLAEEEKAPVEEDDEVLAAEAGPLRKLKIVEYELTDAIEQAKTYDGAPIPVYLDSETGEILELLSEWEDYEELSERIEGDPDRYYEINALDSHESFRIMEGFAESLPESSWKSRLIDALSGNKPFRRFKDAVHSDLQLRDQWFAFQQQALKKHARNWLETLGIEPEFVRTIDPQ</sequence>
<organism evidence="1 2">
    <name type="scientific">Chthoniobacter flavus Ellin428</name>
    <dbReference type="NCBI Taxonomy" id="497964"/>
    <lineage>
        <taxon>Bacteria</taxon>
        <taxon>Pseudomonadati</taxon>
        <taxon>Verrucomicrobiota</taxon>
        <taxon>Spartobacteria</taxon>
        <taxon>Chthoniobacterales</taxon>
        <taxon>Chthoniobacteraceae</taxon>
        <taxon>Chthoniobacter</taxon>
    </lineage>
</organism>
<name>B4D307_9BACT</name>
<dbReference type="EMBL" id="ABVL01000009">
    <property type="protein sequence ID" value="EDY19118.1"/>
    <property type="molecule type" value="Genomic_DNA"/>
</dbReference>
<dbReference type="Pfam" id="PF11228">
    <property type="entry name" value="DUF3027"/>
    <property type="match status" value="1"/>
</dbReference>
<dbReference type="Proteomes" id="UP000005824">
    <property type="component" value="Unassembled WGS sequence"/>
</dbReference>